<protein>
    <recommendedName>
        <fullName evidence="1">site-specific DNA-methyltransferase (adenine-specific)</fullName>
        <ecNumber evidence="1">2.1.1.72</ecNumber>
    </recommendedName>
</protein>
<evidence type="ECO:0000259" key="8">
    <source>
        <dbReference type="Pfam" id="PF20467"/>
    </source>
</evidence>
<evidence type="ECO:0000256" key="2">
    <source>
        <dbReference type="ARBA" id="ARBA00022603"/>
    </source>
</evidence>
<dbReference type="InterPro" id="IPR046818">
    <property type="entry name" value="MmeI_C"/>
</dbReference>
<evidence type="ECO:0000256" key="3">
    <source>
        <dbReference type="ARBA" id="ARBA00022679"/>
    </source>
</evidence>
<dbReference type="PANTHER" id="PTHR33841">
    <property type="entry name" value="DNA METHYLTRANSFERASE YEEA-RELATED"/>
    <property type="match status" value="1"/>
</dbReference>
<dbReference type="Proteomes" id="UP000285310">
    <property type="component" value="Unassembled WGS sequence"/>
</dbReference>
<name>A0A423PKD0_9GAMM</name>
<keyword evidence="3" id="KW-0808">Transferase</keyword>
<evidence type="ECO:0000256" key="4">
    <source>
        <dbReference type="ARBA" id="ARBA00047942"/>
    </source>
</evidence>
<evidence type="ECO:0000259" key="6">
    <source>
        <dbReference type="Pfam" id="PF20465"/>
    </source>
</evidence>
<dbReference type="EC" id="2.1.1.72" evidence="1"/>
<dbReference type="InParanoid" id="A0A423PKD0"/>
<feature type="domain" description="MmeI-like target recognition" evidence="7">
    <location>
        <begin position="638"/>
        <end position="840"/>
    </location>
</feature>
<evidence type="ECO:0000313" key="11">
    <source>
        <dbReference type="Proteomes" id="UP000285310"/>
    </source>
</evidence>
<comment type="catalytic activity">
    <reaction evidence="4">
        <text>a 2'-deoxyadenosine in DNA + S-adenosyl-L-methionine = an N(6)-methyl-2'-deoxyadenosine in DNA + S-adenosyl-L-homocysteine + H(+)</text>
        <dbReference type="Rhea" id="RHEA:15197"/>
        <dbReference type="Rhea" id="RHEA-COMP:12418"/>
        <dbReference type="Rhea" id="RHEA-COMP:12419"/>
        <dbReference type="ChEBI" id="CHEBI:15378"/>
        <dbReference type="ChEBI" id="CHEBI:57856"/>
        <dbReference type="ChEBI" id="CHEBI:59789"/>
        <dbReference type="ChEBI" id="CHEBI:90615"/>
        <dbReference type="ChEBI" id="CHEBI:90616"/>
        <dbReference type="EC" id="2.1.1.72"/>
    </reaction>
</comment>
<dbReference type="InterPro" id="IPR046819">
    <property type="entry name" value="MmeI_hel"/>
</dbReference>
<feature type="domain" description="MmeI-like C-terminal" evidence="8">
    <location>
        <begin position="843"/>
        <end position="923"/>
    </location>
</feature>
<dbReference type="AlphaFoldDB" id="A0A423PKD0"/>
<comment type="caution">
    <text evidence="10">The sequence shown here is derived from an EMBL/GenBank/DDBJ whole genome shotgun (WGS) entry which is preliminary data.</text>
</comment>
<keyword evidence="11" id="KW-1185">Reference proteome</keyword>
<dbReference type="EMBL" id="AYKG01000039">
    <property type="protein sequence ID" value="ROO26058.1"/>
    <property type="molecule type" value="Genomic_DNA"/>
</dbReference>
<dbReference type="RefSeq" id="WP_123658839.1">
    <property type="nucleotide sequence ID" value="NZ_AYKG01000039.1"/>
</dbReference>
<sequence length="936" mass="105509">MPLSWNEIRDRATAFAHAWADDIYERGEAQTFWNEFFQVFGLSRRRVASFEAHVSKLTGADRARSGFIDCFWPGTLIAEHKSRGKDLDSAYLQALGYFAGLRERDLPQYVVVSDFAHIRIHDLDSDTAHEFPLAELPQQIKRFGFIAGYKRQILRAEDPVNVKAAERMGRLHDTLETSGYDGHALEMLLVRLLFCLFAEDTGIFQPAQAFRQWIEEWTAEDGSDLGSKLAHAFQILNTPDEKRSQSLNEQLAAFPYVNGRLFEETLPIAAFDSTMRDALLDACALDWSQISPAVFGAMFQSIMDSEARRNLGAHYTSEQNIEKLIKPLFLDELRAEFERIKHNGNRLFEFHQKLRTLTFLDPACGCGNFLIVTYRALRELELDVLRAASSGSGQLSLDVDNFIKIDVDQFFGIEIEEFPARIAEVALWLTDHQMNLKIGAEFGDYFSRIPLRAKPHIHHANALRMDWEDVIPKERLSYILGNPPFGGKQFQSSEQKADLSCVTGHIKGNGILDFVTGWFVKAAELIAPSERDSAEQGKARQGKASLIRCAFVSTNSIAQGEQVSVLWPDLLARELKIQFAHRTFRWTNEARGKAAVHCVIVGFGCADLRQKTIFEYDDIGGTPQARPAKNINSYLVDAPDVVIRNRRRPICDVPTIAFGSMPNDGGHLSLNSAEKDDLIAQEPESARWIRPFRGSREFINGIERWCLWLVDLPPGTLNQLPLVKHRVEAVKSHRLASNRRGTQDLARTPTLFAERRQPSAAYLLVPRVSSERRIYAPIGQIGSNVIASDAALTISDATLFGFGIMNSSMHNAWMRYTCGRLKSDFRYSAGLVYNNFPWPQDVSGAKRETVEQAAQVVLDARASFPDSTLADLYDPLTMPPALLKAHRKLDKAVDSAYGRRTFAGDAERVAFLFEEYARLSSLLDQPKPKRRRTRAG</sequence>
<dbReference type="InterPro" id="IPR046817">
    <property type="entry name" value="MmeI_N"/>
</dbReference>
<gene>
    <name evidence="10" type="ORF">SAJA_11810</name>
</gene>
<organism evidence="10 11">
    <name type="scientific">Salinisphaera japonica YTM-1</name>
    <dbReference type="NCBI Taxonomy" id="1209778"/>
    <lineage>
        <taxon>Bacteria</taxon>
        <taxon>Pseudomonadati</taxon>
        <taxon>Pseudomonadota</taxon>
        <taxon>Gammaproteobacteria</taxon>
        <taxon>Salinisphaerales</taxon>
        <taxon>Salinisphaeraceae</taxon>
        <taxon>Salinisphaera</taxon>
    </lineage>
</organism>
<dbReference type="Pfam" id="PF20473">
    <property type="entry name" value="MmeI_Mtase"/>
    <property type="match status" value="1"/>
</dbReference>
<evidence type="ECO:0000259" key="9">
    <source>
        <dbReference type="Pfam" id="PF20473"/>
    </source>
</evidence>
<dbReference type="GO" id="GO:0003676">
    <property type="term" value="F:nucleic acid binding"/>
    <property type="evidence" value="ECO:0007669"/>
    <property type="project" value="InterPro"/>
</dbReference>
<dbReference type="PANTHER" id="PTHR33841:SF1">
    <property type="entry name" value="DNA METHYLTRANSFERASE A"/>
    <property type="match status" value="1"/>
</dbReference>
<dbReference type="InterPro" id="IPR029063">
    <property type="entry name" value="SAM-dependent_MTases_sf"/>
</dbReference>
<feature type="domain" description="MmeI-like helicase spacer" evidence="6">
    <location>
        <begin position="183"/>
        <end position="262"/>
    </location>
</feature>
<dbReference type="SUPFAM" id="SSF53335">
    <property type="entry name" value="S-adenosyl-L-methionine-dependent methyltransferases"/>
    <property type="match status" value="1"/>
</dbReference>
<dbReference type="OrthoDB" id="9782445at2"/>
<dbReference type="InterPro" id="IPR046816">
    <property type="entry name" value="MmeI_Mtase"/>
</dbReference>
<feature type="domain" description="MmeI-like DNA-methyltransferase" evidence="9">
    <location>
        <begin position="338"/>
        <end position="614"/>
    </location>
</feature>
<dbReference type="InterPro" id="IPR002052">
    <property type="entry name" value="DNA_methylase_N6_adenine_CS"/>
</dbReference>
<dbReference type="PROSITE" id="PS00092">
    <property type="entry name" value="N6_MTASE"/>
    <property type="match status" value="1"/>
</dbReference>
<feature type="domain" description="MmeI-like N-terminal" evidence="5">
    <location>
        <begin position="11"/>
        <end position="177"/>
    </location>
</feature>
<dbReference type="Pfam" id="PF20467">
    <property type="entry name" value="MmeI_C"/>
    <property type="match status" value="1"/>
</dbReference>
<reference evidence="10 11" key="1">
    <citation type="submission" date="2013-10" db="EMBL/GenBank/DDBJ databases">
        <title>Salinisphaera japonica YTM-1 Genome Sequencing.</title>
        <authorList>
            <person name="Lai Q."/>
            <person name="Li C."/>
            <person name="Shao Z."/>
        </authorList>
    </citation>
    <scope>NUCLEOTIDE SEQUENCE [LARGE SCALE GENOMIC DNA]</scope>
    <source>
        <strain evidence="10 11">YTM-1</strain>
    </source>
</reference>
<evidence type="ECO:0000256" key="1">
    <source>
        <dbReference type="ARBA" id="ARBA00011900"/>
    </source>
</evidence>
<dbReference type="Pfam" id="PF20466">
    <property type="entry name" value="MmeI_TRD"/>
    <property type="match status" value="1"/>
</dbReference>
<dbReference type="Gene3D" id="3.40.50.150">
    <property type="entry name" value="Vaccinia Virus protein VP39"/>
    <property type="match status" value="1"/>
</dbReference>
<dbReference type="Pfam" id="PF20465">
    <property type="entry name" value="MmeI_hel"/>
    <property type="match status" value="1"/>
</dbReference>
<dbReference type="InterPro" id="IPR046820">
    <property type="entry name" value="MmeI_TRD"/>
</dbReference>
<dbReference type="Pfam" id="PF20464">
    <property type="entry name" value="MmeI_N"/>
    <property type="match status" value="1"/>
</dbReference>
<evidence type="ECO:0000259" key="5">
    <source>
        <dbReference type="Pfam" id="PF20464"/>
    </source>
</evidence>
<dbReference type="InterPro" id="IPR050953">
    <property type="entry name" value="N4_N6_ade-DNA_methylase"/>
</dbReference>
<dbReference type="GO" id="GO:0009007">
    <property type="term" value="F:site-specific DNA-methyltransferase (adenine-specific) activity"/>
    <property type="evidence" value="ECO:0007669"/>
    <property type="project" value="UniProtKB-EC"/>
</dbReference>
<evidence type="ECO:0000259" key="7">
    <source>
        <dbReference type="Pfam" id="PF20466"/>
    </source>
</evidence>
<evidence type="ECO:0000313" key="10">
    <source>
        <dbReference type="EMBL" id="ROO26058.1"/>
    </source>
</evidence>
<proteinExistence type="predicted"/>
<accession>A0A423PKD0</accession>
<dbReference type="GO" id="GO:0032259">
    <property type="term" value="P:methylation"/>
    <property type="evidence" value="ECO:0007669"/>
    <property type="project" value="UniProtKB-KW"/>
</dbReference>
<keyword evidence="2 10" id="KW-0489">Methyltransferase</keyword>